<dbReference type="EMBL" id="ASAD01000010">
    <property type="protein sequence ID" value="EON92406.1"/>
    <property type="molecule type" value="Genomic_DNA"/>
</dbReference>
<dbReference type="Gene3D" id="3.30.9.10">
    <property type="entry name" value="D-Amino Acid Oxidase, subunit A, domain 2"/>
    <property type="match status" value="1"/>
</dbReference>
<dbReference type="AlphaFoldDB" id="R8B1E3"/>
<keyword evidence="9 10" id="KW-0511">Multifunctional enzyme</keyword>
<evidence type="ECO:0000256" key="8">
    <source>
        <dbReference type="ARBA" id="ARBA00023002"/>
    </source>
</evidence>
<dbReference type="SUPFAM" id="SSF51905">
    <property type="entry name" value="FAD/NAD(P)-binding domain"/>
    <property type="match status" value="1"/>
</dbReference>
<dbReference type="GO" id="GO:0032259">
    <property type="term" value="P:methylation"/>
    <property type="evidence" value="ECO:0007669"/>
    <property type="project" value="UniProtKB-KW"/>
</dbReference>
<feature type="domain" description="FAD dependent oxidoreductase" evidence="11">
    <location>
        <begin position="257"/>
        <end position="604"/>
    </location>
</feature>
<dbReference type="STRING" id="1318628.MARLIPOL_06634"/>
<evidence type="ECO:0000313" key="14">
    <source>
        <dbReference type="Proteomes" id="UP000016540"/>
    </source>
</evidence>
<feature type="region of interest" description="tRNA (mnm(5)s(2)U34)-methyltransferase" evidence="10">
    <location>
        <begin position="1"/>
        <end position="240"/>
    </location>
</feature>
<dbReference type="PATRIC" id="fig|1318628.3.peg.1327"/>
<dbReference type="NCBIfam" id="NF033855">
    <property type="entry name" value="tRNA_MNMC2"/>
    <property type="match status" value="1"/>
</dbReference>
<dbReference type="InterPro" id="IPR017610">
    <property type="entry name" value="tRNA_S-uridine_synth_MnmC_C"/>
</dbReference>
<gene>
    <name evidence="10" type="primary">mnmC</name>
    <name evidence="13" type="ORF">MARLIPOL_06634</name>
</gene>
<keyword evidence="3 10" id="KW-0285">Flavoprotein</keyword>
<evidence type="ECO:0000256" key="4">
    <source>
        <dbReference type="ARBA" id="ARBA00022679"/>
    </source>
</evidence>
<dbReference type="Gene3D" id="3.50.50.60">
    <property type="entry name" value="FAD/NAD(P)-binding domain"/>
    <property type="match status" value="1"/>
</dbReference>
<keyword evidence="5 10" id="KW-0949">S-adenosyl-L-methionine</keyword>
<dbReference type="InterPro" id="IPR047785">
    <property type="entry name" value="tRNA_MNMC2"/>
</dbReference>
<evidence type="ECO:0000256" key="3">
    <source>
        <dbReference type="ARBA" id="ARBA00022630"/>
    </source>
</evidence>
<keyword evidence="2 10" id="KW-0489">Methyltransferase</keyword>
<dbReference type="EC" id="1.5.-.-" evidence="10"/>
<dbReference type="SUPFAM" id="SSF54373">
    <property type="entry name" value="FAD-linked reductases, C-terminal domain"/>
    <property type="match status" value="1"/>
</dbReference>
<keyword evidence="14" id="KW-1185">Reference proteome</keyword>
<dbReference type="GO" id="GO:0016645">
    <property type="term" value="F:oxidoreductase activity, acting on the CH-NH group of donors"/>
    <property type="evidence" value="ECO:0007669"/>
    <property type="project" value="InterPro"/>
</dbReference>
<evidence type="ECO:0000259" key="11">
    <source>
        <dbReference type="Pfam" id="PF01266"/>
    </source>
</evidence>
<proteinExistence type="inferred from homology"/>
<evidence type="ECO:0000313" key="13">
    <source>
        <dbReference type="EMBL" id="EON92406.1"/>
    </source>
</evidence>
<dbReference type="PANTHER" id="PTHR13847">
    <property type="entry name" value="SARCOSINE DEHYDROGENASE-RELATED"/>
    <property type="match status" value="1"/>
</dbReference>
<comment type="cofactor">
    <cofactor evidence="10">
        <name>FAD</name>
        <dbReference type="ChEBI" id="CHEBI:57692"/>
    </cofactor>
</comment>
<accession>R8B1E3</accession>
<dbReference type="InterPro" id="IPR029063">
    <property type="entry name" value="SAM-dependent_MTases_sf"/>
</dbReference>
<dbReference type="NCBIfam" id="NF002481">
    <property type="entry name" value="PRK01747.1-2"/>
    <property type="match status" value="1"/>
</dbReference>
<dbReference type="eggNOG" id="COG4121">
    <property type="taxonomic scope" value="Bacteria"/>
</dbReference>
<dbReference type="Gene3D" id="3.40.50.150">
    <property type="entry name" value="Vaccinia Virus protein VP39"/>
    <property type="match status" value="1"/>
</dbReference>
<comment type="subcellular location">
    <subcellularLocation>
        <location evidence="10">Cytoplasm</location>
    </subcellularLocation>
</comment>
<keyword evidence="4 10" id="KW-0808">Transferase</keyword>
<evidence type="ECO:0000256" key="9">
    <source>
        <dbReference type="ARBA" id="ARBA00023268"/>
    </source>
</evidence>
<keyword evidence="7 10" id="KW-0274">FAD</keyword>
<feature type="region of interest" description="FAD-dependent cmnm(5)s(2)U34 oxidoreductase" evidence="10">
    <location>
        <begin position="260"/>
        <end position="635"/>
    </location>
</feature>
<dbReference type="InterPro" id="IPR008471">
    <property type="entry name" value="MnmC-like_methylTransf"/>
</dbReference>
<dbReference type="Proteomes" id="UP000016540">
    <property type="component" value="Unassembled WGS sequence"/>
</dbReference>
<keyword evidence="6 10" id="KW-0819">tRNA processing</keyword>
<evidence type="ECO:0000256" key="10">
    <source>
        <dbReference type="HAMAP-Rule" id="MF_01102"/>
    </source>
</evidence>
<dbReference type="NCBIfam" id="TIGR03197">
    <property type="entry name" value="MnmC_Cterm"/>
    <property type="match status" value="1"/>
</dbReference>
<comment type="function">
    <text evidence="10">Catalyzes the last two steps in the biosynthesis of 5-methylaminomethyl-2-thiouridine (mnm(5)s(2)U) at the wobble position (U34) in tRNA. Catalyzes the FAD-dependent demodification of cmnm(5)s(2)U34 to nm(5)s(2)U34, followed by the transfer of a methyl group from S-adenosyl-L-methionine to nm(5)s(2)U34, to form mnm(5)s(2)U34.</text>
</comment>
<dbReference type="OrthoDB" id="9786494at2"/>
<sequence length="635" mass="70373">MAEVTAPAIEPADILWQDGVPESRLFGDVYFNRDNGLEETRHVFIRPNRLSERFAGLPDNAAFVIAEFGFGTGLNFLAAWQAWRNSPVNQRTTLHFVSAERYPLTREDLTRALALWPELQDLGNELIRHYPPLVRGVHRVLLDGGRVRLTLYFGDVLDAMRELEFTADAWFLDGFTPSLNPSMWLDDAILQIRHHSKPGTTLATFTAVGRIRRALTDGGFTMTKVEGFGRKREMLTGVIPESAFEPPEADARKPASIAIIGAGIAGSLLARNLAERGVKVLLVDGANNAGNAASGNLQGALYVKLGVEFNAQTQLALSALLFSHRYYAPYRNNGWYPTGLLQMAWGENEQQRQERFLDRNHYPPEVLAPVNAAEASNRTGIPVESGGLWYAHSGWLEPAALCKTLADHPNIQHCFGMEVQGLAKCDDQWVITGSGHDIRTDRIALCSGHQTPELASLTGMDGYFRFKPIRGQVSHLPEERIHSPKAVICGPRYLNPSNKGVCVTGATFDLHELSPRESVDSHRENLTELTTMLPELWKNEPPSETETEALEGRVGFRCTTHDYQPVAGSLDNLEGHKLDGLYLFTGLGSKGLTYAPLLAEFLADKLTGQPACLPRSLEKRVNPHRCYKMAKTEIT</sequence>
<protein>
    <recommendedName>
        <fullName evidence="10">tRNA 5-methylaminomethyl-2-thiouridine biosynthesis bifunctional protein MnmC</fullName>
        <shortName evidence="10">tRNA mnm(5)s(2)U biosynthesis bifunctional protein</shortName>
    </recommendedName>
    <domain>
        <recommendedName>
            <fullName evidence="10">tRNA (mnm(5)s(2)U34)-methyltransferase</fullName>
            <ecNumber evidence="10">2.1.1.61</ecNumber>
        </recommendedName>
    </domain>
    <domain>
        <recommendedName>
            <fullName evidence="10">FAD-dependent cmnm(5)s(2)U34 oxidoreductase</fullName>
            <ecNumber evidence="10">1.5.-.-</ecNumber>
        </recommendedName>
    </domain>
</protein>
<dbReference type="eggNOG" id="COG0665">
    <property type="taxonomic scope" value="Bacteria"/>
</dbReference>
<dbReference type="GO" id="GO:0002097">
    <property type="term" value="P:tRNA wobble base modification"/>
    <property type="evidence" value="ECO:0007669"/>
    <property type="project" value="UniProtKB-UniRule"/>
</dbReference>
<dbReference type="HAMAP" id="MF_01102">
    <property type="entry name" value="MnmC"/>
    <property type="match status" value="1"/>
</dbReference>
<comment type="similarity">
    <text evidence="10">In the N-terminal section; belongs to the methyltransferase superfamily. tRNA (mnm(5)s(2)U34)-methyltransferase family.</text>
</comment>
<keyword evidence="1 10" id="KW-0963">Cytoplasm</keyword>
<dbReference type="HOGENOM" id="CLU_022427_1_0_6"/>
<organism evidence="13 14">
    <name type="scientific">Marinobacter lipolyticus SM19</name>
    <dbReference type="NCBI Taxonomy" id="1318628"/>
    <lineage>
        <taxon>Bacteria</taxon>
        <taxon>Pseudomonadati</taxon>
        <taxon>Pseudomonadota</taxon>
        <taxon>Gammaproteobacteria</taxon>
        <taxon>Pseudomonadales</taxon>
        <taxon>Marinobacteraceae</taxon>
        <taxon>Marinobacter</taxon>
    </lineage>
</organism>
<dbReference type="Pfam" id="PF01266">
    <property type="entry name" value="DAO"/>
    <property type="match status" value="1"/>
</dbReference>
<comment type="caution">
    <text evidence="13">The sequence shown here is derived from an EMBL/GenBank/DDBJ whole genome shotgun (WGS) entry which is preliminary data.</text>
</comment>
<feature type="domain" description="MnmC-like methyltransferase" evidence="12">
    <location>
        <begin position="117"/>
        <end position="238"/>
    </location>
</feature>
<dbReference type="GO" id="GO:0050660">
    <property type="term" value="F:flavin adenine dinucleotide binding"/>
    <property type="evidence" value="ECO:0007669"/>
    <property type="project" value="UniProtKB-UniRule"/>
</dbReference>
<evidence type="ECO:0000256" key="7">
    <source>
        <dbReference type="ARBA" id="ARBA00022827"/>
    </source>
</evidence>
<evidence type="ECO:0000256" key="1">
    <source>
        <dbReference type="ARBA" id="ARBA00022490"/>
    </source>
</evidence>
<keyword evidence="8 10" id="KW-0560">Oxidoreductase</keyword>
<evidence type="ECO:0000259" key="12">
    <source>
        <dbReference type="Pfam" id="PF05430"/>
    </source>
</evidence>
<dbReference type="EC" id="2.1.1.61" evidence="10"/>
<dbReference type="RefSeq" id="WP_012137332.1">
    <property type="nucleotide sequence ID" value="NZ_KE007317.1"/>
</dbReference>
<comment type="catalytic activity">
    <reaction evidence="10">
        <text>5-aminomethyl-2-thiouridine(34) in tRNA + S-adenosyl-L-methionine = 5-methylaminomethyl-2-thiouridine(34) in tRNA + S-adenosyl-L-homocysteine + H(+)</text>
        <dbReference type="Rhea" id="RHEA:19569"/>
        <dbReference type="Rhea" id="RHEA-COMP:10195"/>
        <dbReference type="Rhea" id="RHEA-COMP:10197"/>
        <dbReference type="ChEBI" id="CHEBI:15378"/>
        <dbReference type="ChEBI" id="CHEBI:57856"/>
        <dbReference type="ChEBI" id="CHEBI:59789"/>
        <dbReference type="ChEBI" id="CHEBI:74454"/>
        <dbReference type="ChEBI" id="CHEBI:74455"/>
        <dbReference type="EC" id="2.1.1.61"/>
    </reaction>
</comment>
<dbReference type="InterPro" id="IPR006076">
    <property type="entry name" value="FAD-dep_OxRdtase"/>
</dbReference>
<dbReference type="GO" id="GO:0004808">
    <property type="term" value="F:tRNA (5-methylaminomethyl-2-thiouridylate)(34)-methyltransferase activity"/>
    <property type="evidence" value="ECO:0007669"/>
    <property type="project" value="UniProtKB-EC"/>
</dbReference>
<dbReference type="PANTHER" id="PTHR13847:SF283">
    <property type="entry name" value="TRNA 5-METHYLAMINOMETHYL-2-THIOURIDINE BIOSYNTHESIS BIFUNCTIONAL PROTEIN MNMC"/>
    <property type="match status" value="1"/>
</dbReference>
<evidence type="ECO:0000256" key="6">
    <source>
        <dbReference type="ARBA" id="ARBA00022694"/>
    </source>
</evidence>
<evidence type="ECO:0000256" key="5">
    <source>
        <dbReference type="ARBA" id="ARBA00022691"/>
    </source>
</evidence>
<reference evidence="13 14" key="1">
    <citation type="journal article" date="2013" name="Genome Announc.">
        <title>Draft Genome Sequence of the Moderately Halophilic Bacterium Marinobacter lipolyticus Strain SM19.</title>
        <authorList>
            <person name="Papke R.T."/>
            <person name="de la Haba R.R."/>
            <person name="Infante-Dominguez C."/>
            <person name="Perez D."/>
            <person name="Sanchez-Porro C."/>
            <person name="Lapierre P."/>
            <person name="Ventosa A."/>
        </authorList>
    </citation>
    <scope>NUCLEOTIDE SEQUENCE [LARGE SCALE GENOMIC DNA]</scope>
    <source>
        <strain evidence="13 14">SM19</strain>
    </source>
</reference>
<evidence type="ECO:0000256" key="2">
    <source>
        <dbReference type="ARBA" id="ARBA00022603"/>
    </source>
</evidence>
<dbReference type="Pfam" id="PF05430">
    <property type="entry name" value="Methyltransf_30"/>
    <property type="match status" value="1"/>
</dbReference>
<dbReference type="InterPro" id="IPR023032">
    <property type="entry name" value="tRNA_MAMT_biosynth_bifunc_MnmC"/>
</dbReference>
<name>R8B1E3_9GAMM</name>
<dbReference type="InterPro" id="IPR036188">
    <property type="entry name" value="FAD/NAD-bd_sf"/>
</dbReference>
<dbReference type="GO" id="GO:0005737">
    <property type="term" value="C:cytoplasm"/>
    <property type="evidence" value="ECO:0007669"/>
    <property type="project" value="UniProtKB-SubCell"/>
</dbReference>
<comment type="similarity">
    <text evidence="10">In the C-terminal section; belongs to the DAO family.</text>
</comment>